<proteinExistence type="predicted"/>
<name>A0A6N2MY77_SALVM</name>
<dbReference type="EMBL" id="CAADRP010001985">
    <property type="protein sequence ID" value="VFU58446.1"/>
    <property type="molecule type" value="Genomic_DNA"/>
</dbReference>
<sequence length="80" mass="9217">MNTDMRYYSVLEGSIIEQRLMWKKRRPGMREKSLSESLVCSRQVILGYLTRLSSSCKASLPLKLIAGPMHHTLVDKYDAK</sequence>
<organism evidence="1">
    <name type="scientific">Salix viminalis</name>
    <name type="common">Common osier</name>
    <name type="synonym">Basket willow</name>
    <dbReference type="NCBI Taxonomy" id="40686"/>
    <lineage>
        <taxon>Eukaryota</taxon>
        <taxon>Viridiplantae</taxon>
        <taxon>Streptophyta</taxon>
        <taxon>Embryophyta</taxon>
        <taxon>Tracheophyta</taxon>
        <taxon>Spermatophyta</taxon>
        <taxon>Magnoliopsida</taxon>
        <taxon>eudicotyledons</taxon>
        <taxon>Gunneridae</taxon>
        <taxon>Pentapetalae</taxon>
        <taxon>rosids</taxon>
        <taxon>fabids</taxon>
        <taxon>Malpighiales</taxon>
        <taxon>Salicaceae</taxon>
        <taxon>Saliceae</taxon>
        <taxon>Salix</taxon>
    </lineage>
</organism>
<evidence type="ECO:0000313" key="1">
    <source>
        <dbReference type="EMBL" id="VFU58446.1"/>
    </source>
</evidence>
<gene>
    <name evidence="1" type="ORF">SVIM_LOCUS427039</name>
</gene>
<protein>
    <submittedName>
        <fullName evidence="1">Uncharacterized protein</fullName>
    </submittedName>
</protein>
<dbReference type="AlphaFoldDB" id="A0A6N2MY77"/>
<reference evidence="1" key="1">
    <citation type="submission" date="2019-03" db="EMBL/GenBank/DDBJ databases">
        <authorList>
            <person name="Mank J."/>
            <person name="Almeida P."/>
        </authorList>
    </citation>
    <scope>NUCLEOTIDE SEQUENCE</scope>
    <source>
        <strain evidence="1">78183</strain>
    </source>
</reference>
<accession>A0A6N2MY77</accession>